<accession>A0AB73T5N0</accession>
<dbReference type="GO" id="GO:0003700">
    <property type="term" value="F:DNA-binding transcription factor activity"/>
    <property type="evidence" value="ECO:0007669"/>
    <property type="project" value="InterPro"/>
</dbReference>
<feature type="domain" description="HTH gntR-type" evidence="4">
    <location>
        <begin position="5"/>
        <end position="74"/>
    </location>
</feature>
<dbReference type="RefSeq" id="WP_109625776.1">
    <property type="nucleotide sequence ID" value="NZ_JANKBI010000008.1"/>
</dbReference>
<evidence type="ECO:0000256" key="2">
    <source>
        <dbReference type="ARBA" id="ARBA00023125"/>
    </source>
</evidence>
<sequence>MSNEGFQYQKIFQTLKYKIESGLMPKGCVLPSSARLCREYKVSDKTIRRVFAMLTDEGLIETRERKRAVVIFDKSMSVPPVQTLKEPDPAAMTDVFKTGELLCHPLICRGMSLCCEDDWTISEQLICQMDPAFPSLFWKNSKLFWRFFIAKCNNELALCAVDSLGFLDLEYKSYSVSIRINYKNDLLEFVNKVKSYPYTEAELQNLLSEFFNLTPVTTKHFESFVPEDSPFRTGILNTEKWEKIAEEHYMTVYLDILGLIAAGGYRPGDQLPSHIILQRRYGVSVTTTLQAIQMLKQQGVVETVRGRGIFVSADLPALDNISIPRRLIVKYSKQYLETVELLTITVRGAALHTAMAVSREQVQALLQNVKEMKDVSNLYQPAPIVILEFLTDNLPCGGMRAVYMTLLENYHIGRKIPNLVNPQNASKKLELHRRCVSAVQALLDGHSEEFAKQTAEMFYYTQQQTISEYRRLNYLEALEPYKDSQV</sequence>
<keyword evidence="1" id="KW-0805">Transcription regulation</keyword>
<dbReference type="PROSITE" id="PS50949">
    <property type="entry name" value="HTH_GNTR"/>
    <property type="match status" value="2"/>
</dbReference>
<protein>
    <submittedName>
        <fullName evidence="5">DNA-binding FadR family transcriptional regulator</fullName>
    </submittedName>
</protein>
<dbReference type="Gene3D" id="1.10.10.10">
    <property type="entry name" value="Winged helix-like DNA-binding domain superfamily/Winged helix DNA-binding domain"/>
    <property type="match status" value="2"/>
</dbReference>
<dbReference type="AlphaFoldDB" id="A0AB73T5N0"/>
<dbReference type="CDD" id="cd07377">
    <property type="entry name" value="WHTH_GntR"/>
    <property type="match status" value="2"/>
</dbReference>
<dbReference type="Pfam" id="PF00392">
    <property type="entry name" value="GntR"/>
    <property type="match status" value="2"/>
</dbReference>
<keyword evidence="3" id="KW-0804">Transcription</keyword>
<dbReference type="SMART" id="SM00345">
    <property type="entry name" value="HTH_GNTR"/>
    <property type="match status" value="2"/>
</dbReference>
<evidence type="ECO:0000259" key="4">
    <source>
        <dbReference type="PROSITE" id="PS50949"/>
    </source>
</evidence>
<dbReference type="PANTHER" id="PTHR44846:SF1">
    <property type="entry name" value="MANNOSYL-D-GLYCERATE TRANSPORT_METABOLISM SYSTEM REPRESSOR MNGR-RELATED"/>
    <property type="match status" value="1"/>
</dbReference>
<evidence type="ECO:0000256" key="1">
    <source>
        <dbReference type="ARBA" id="ARBA00023015"/>
    </source>
</evidence>
<evidence type="ECO:0000256" key="3">
    <source>
        <dbReference type="ARBA" id="ARBA00023163"/>
    </source>
</evidence>
<proteinExistence type="predicted"/>
<keyword evidence="6" id="KW-1185">Reference proteome</keyword>
<dbReference type="InterPro" id="IPR036390">
    <property type="entry name" value="WH_DNA-bd_sf"/>
</dbReference>
<dbReference type="InterPro" id="IPR050679">
    <property type="entry name" value="Bact_HTH_transcr_reg"/>
</dbReference>
<dbReference type="GO" id="GO:0003677">
    <property type="term" value="F:DNA binding"/>
    <property type="evidence" value="ECO:0007669"/>
    <property type="project" value="UniProtKB-KW"/>
</dbReference>
<dbReference type="InterPro" id="IPR000524">
    <property type="entry name" value="Tscrpt_reg_HTH_GntR"/>
</dbReference>
<name>A0AB73T5N0_9FIRM</name>
<evidence type="ECO:0000313" key="5">
    <source>
        <dbReference type="EMBL" id="PWJ76625.1"/>
    </source>
</evidence>
<feature type="domain" description="HTH gntR-type" evidence="4">
    <location>
        <begin position="246"/>
        <end position="314"/>
    </location>
</feature>
<dbReference type="InterPro" id="IPR036388">
    <property type="entry name" value="WH-like_DNA-bd_sf"/>
</dbReference>
<gene>
    <name evidence="5" type="ORF">C7383_10471</name>
</gene>
<keyword evidence="2 5" id="KW-0238">DNA-binding</keyword>
<comment type="caution">
    <text evidence="5">The sequence shown here is derived from an EMBL/GenBank/DDBJ whole genome shotgun (WGS) entry which is preliminary data.</text>
</comment>
<evidence type="ECO:0000313" key="6">
    <source>
        <dbReference type="Proteomes" id="UP000245412"/>
    </source>
</evidence>
<dbReference type="PANTHER" id="PTHR44846">
    <property type="entry name" value="MANNOSYL-D-GLYCERATE TRANSPORT/METABOLISM SYSTEM REPRESSOR MNGR-RELATED"/>
    <property type="match status" value="1"/>
</dbReference>
<dbReference type="EMBL" id="QGGY01000004">
    <property type="protein sequence ID" value="PWJ76625.1"/>
    <property type="molecule type" value="Genomic_DNA"/>
</dbReference>
<dbReference type="Proteomes" id="UP000245412">
    <property type="component" value="Unassembled WGS sequence"/>
</dbReference>
<reference evidence="5 6" key="1">
    <citation type="submission" date="2018-05" db="EMBL/GenBank/DDBJ databases">
        <authorList>
            <person name="Goeker M."/>
            <person name="Huntemann M."/>
            <person name="Clum A."/>
            <person name="Pillay M."/>
            <person name="Palaniappan K."/>
            <person name="Varghese N."/>
            <person name="Mikhailova N."/>
            <person name="Stamatis D."/>
            <person name="Reddy T."/>
            <person name="Daum C."/>
            <person name="Shapiro N."/>
            <person name="Ivanova N."/>
            <person name="Kyrpides N."/>
            <person name="Woyke T."/>
        </authorList>
    </citation>
    <scope>NUCLEOTIDE SEQUENCE [LARGE SCALE GENOMIC DNA]</scope>
    <source>
        <strain evidence="5 6">DSM 26524</strain>
    </source>
</reference>
<dbReference type="GO" id="GO:0045892">
    <property type="term" value="P:negative regulation of DNA-templated transcription"/>
    <property type="evidence" value="ECO:0007669"/>
    <property type="project" value="TreeGrafter"/>
</dbReference>
<organism evidence="5 6">
    <name type="scientific">Murimonas intestini</name>
    <dbReference type="NCBI Taxonomy" id="1337051"/>
    <lineage>
        <taxon>Bacteria</taxon>
        <taxon>Bacillati</taxon>
        <taxon>Bacillota</taxon>
        <taxon>Clostridia</taxon>
        <taxon>Lachnospirales</taxon>
        <taxon>Lachnospiraceae</taxon>
        <taxon>Murimonas</taxon>
    </lineage>
</organism>
<dbReference type="SUPFAM" id="SSF46785">
    <property type="entry name" value="Winged helix' DNA-binding domain"/>
    <property type="match status" value="2"/>
</dbReference>